<organism evidence="1 2">
    <name type="scientific">Paramormyrops kingsleyae</name>
    <dbReference type="NCBI Taxonomy" id="1676925"/>
    <lineage>
        <taxon>Eukaryota</taxon>
        <taxon>Metazoa</taxon>
        <taxon>Chordata</taxon>
        <taxon>Craniata</taxon>
        <taxon>Vertebrata</taxon>
        <taxon>Euteleostomi</taxon>
        <taxon>Actinopterygii</taxon>
        <taxon>Neopterygii</taxon>
        <taxon>Teleostei</taxon>
        <taxon>Osteoglossocephala</taxon>
        <taxon>Osteoglossomorpha</taxon>
        <taxon>Osteoglossiformes</taxon>
        <taxon>Mormyridae</taxon>
        <taxon>Paramormyrops</taxon>
    </lineage>
</organism>
<sequence>MALFNDRSFELLLLDFTAAFDTDDCRILLSYLEQCVGIKGIALKWSRSFLTGMSFSVQLGEHSSSIAPLTCGVPRGSVLGPALFSLYMLPLGSIFKKYNISKKKWLSLNFFSLNYNKTEVVVLGQSKVDPVTCFTDHIFKILLRSLSEKKRQMNVALDLCFCKNSLVCRRENV</sequence>
<dbReference type="Proteomes" id="UP000261540">
    <property type="component" value="Unplaced"/>
</dbReference>
<dbReference type="AlphaFoldDB" id="A0A3B3T335"/>
<keyword evidence="2" id="KW-1185">Reference proteome</keyword>
<reference evidence="1" key="2">
    <citation type="submission" date="2025-09" db="UniProtKB">
        <authorList>
            <consortium name="Ensembl"/>
        </authorList>
    </citation>
    <scope>IDENTIFICATION</scope>
</reference>
<dbReference type="PANTHER" id="PTHR33332">
    <property type="entry name" value="REVERSE TRANSCRIPTASE DOMAIN-CONTAINING PROTEIN"/>
    <property type="match status" value="1"/>
</dbReference>
<name>A0A3B3T335_9TELE</name>
<evidence type="ECO:0000313" key="1">
    <source>
        <dbReference type="Ensembl" id="ENSPKIP00000037517.1"/>
    </source>
</evidence>
<accession>A0A3B3T335</accession>
<evidence type="ECO:0000313" key="2">
    <source>
        <dbReference type="Proteomes" id="UP000261540"/>
    </source>
</evidence>
<proteinExistence type="predicted"/>
<protein>
    <submittedName>
        <fullName evidence="1">Uncharacterized protein</fullName>
    </submittedName>
</protein>
<dbReference type="GeneTree" id="ENSGT01130000281173"/>
<reference evidence="1" key="1">
    <citation type="submission" date="2025-08" db="UniProtKB">
        <authorList>
            <consortium name="Ensembl"/>
        </authorList>
    </citation>
    <scope>IDENTIFICATION</scope>
</reference>
<dbReference type="Ensembl" id="ENSPKIT00000018484.1">
    <property type="protein sequence ID" value="ENSPKIP00000037517.1"/>
    <property type="gene ID" value="ENSPKIG00000015666.1"/>
</dbReference>